<dbReference type="EMBL" id="VDFU01000047">
    <property type="protein sequence ID" value="TNC45311.1"/>
    <property type="molecule type" value="Genomic_DNA"/>
</dbReference>
<gene>
    <name evidence="2" type="ORF">FHG66_20095</name>
</gene>
<name>A0A5C4MN90_9RHOB</name>
<evidence type="ECO:0000313" key="2">
    <source>
        <dbReference type="EMBL" id="TNC45311.1"/>
    </source>
</evidence>
<protein>
    <submittedName>
        <fullName evidence="2">Uncharacterized protein</fullName>
    </submittedName>
</protein>
<dbReference type="AlphaFoldDB" id="A0A5C4MN90"/>
<proteinExistence type="predicted"/>
<organism evidence="2 3">
    <name type="scientific">Rubellimicrobium rubrum</name>
    <dbReference type="NCBI Taxonomy" id="2585369"/>
    <lineage>
        <taxon>Bacteria</taxon>
        <taxon>Pseudomonadati</taxon>
        <taxon>Pseudomonadota</taxon>
        <taxon>Alphaproteobacteria</taxon>
        <taxon>Rhodobacterales</taxon>
        <taxon>Roseobacteraceae</taxon>
        <taxon>Rubellimicrobium</taxon>
    </lineage>
</organism>
<sequence length="74" mass="8387">MSRSHRHTPVTGFCADSDKAFKVAEHRRARRAAHALDLTEAEPPHRFAFGNPWASQKDGKSRFDPGAFPKLMRK</sequence>
<feature type="region of interest" description="Disordered" evidence="1">
    <location>
        <begin position="48"/>
        <end position="74"/>
    </location>
</feature>
<evidence type="ECO:0000256" key="1">
    <source>
        <dbReference type="SAM" id="MobiDB-lite"/>
    </source>
</evidence>
<keyword evidence="3" id="KW-1185">Reference proteome</keyword>
<accession>A0A5C4MN90</accession>
<dbReference type="RefSeq" id="WP_139078932.1">
    <property type="nucleotide sequence ID" value="NZ_VDFU01000047.1"/>
</dbReference>
<comment type="caution">
    <text evidence="2">The sequence shown here is derived from an EMBL/GenBank/DDBJ whole genome shotgun (WGS) entry which is preliminary data.</text>
</comment>
<dbReference type="OrthoDB" id="8526439at2"/>
<reference evidence="2 3" key="1">
    <citation type="submission" date="2019-06" db="EMBL/GenBank/DDBJ databases">
        <title>YIM 131921 draft genome.</title>
        <authorList>
            <person name="Jiang L."/>
        </authorList>
    </citation>
    <scope>NUCLEOTIDE SEQUENCE [LARGE SCALE GENOMIC DNA]</scope>
    <source>
        <strain evidence="2 3">YIM 131921</strain>
    </source>
</reference>
<dbReference type="Proteomes" id="UP000305887">
    <property type="component" value="Unassembled WGS sequence"/>
</dbReference>
<evidence type="ECO:0000313" key="3">
    <source>
        <dbReference type="Proteomes" id="UP000305887"/>
    </source>
</evidence>